<dbReference type="InterPro" id="IPR009057">
    <property type="entry name" value="Homeodomain-like_sf"/>
</dbReference>
<protein>
    <submittedName>
        <fullName evidence="5">TetR family transcriptional regulator</fullName>
    </submittedName>
</protein>
<dbReference type="AlphaFoldDB" id="A0A0R2G0A0"/>
<dbReference type="PANTHER" id="PTHR43479">
    <property type="entry name" value="ACREF/ENVCD OPERON REPRESSOR-RELATED"/>
    <property type="match status" value="1"/>
</dbReference>
<dbReference type="SUPFAM" id="SSF46689">
    <property type="entry name" value="Homeodomain-like"/>
    <property type="match status" value="1"/>
</dbReference>
<evidence type="ECO:0000313" key="5">
    <source>
        <dbReference type="EMBL" id="KRN33912.1"/>
    </source>
</evidence>
<organism evidence="5 6">
    <name type="scientific">Lactobacillus selangorensis</name>
    <dbReference type="NCBI Taxonomy" id="81857"/>
    <lineage>
        <taxon>Bacteria</taxon>
        <taxon>Bacillati</taxon>
        <taxon>Bacillota</taxon>
        <taxon>Bacilli</taxon>
        <taxon>Lactobacillales</taxon>
        <taxon>Lactobacillaceae</taxon>
        <taxon>Lactobacillus</taxon>
    </lineage>
</organism>
<dbReference type="InterPro" id="IPR001647">
    <property type="entry name" value="HTH_TetR"/>
</dbReference>
<dbReference type="EMBL" id="JQAZ01000001">
    <property type="protein sequence ID" value="KRN33912.1"/>
    <property type="molecule type" value="Genomic_DNA"/>
</dbReference>
<dbReference type="PANTHER" id="PTHR43479:SF11">
    <property type="entry name" value="ACREF_ENVCD OPERON REPRESSOR-RELATED"/>
    <property type="match status" value="1"/>
</dbReference>
<dbReference type="Proteomes" id="UP000051751">
    <property type="component" value="Unassembled WGS sequence"/>
</dbReference>
<dbReference type="PATRIC" id="fig|81857.3.peg.448"/>
<comment type="caution">
    <text evidence="5">The sequence shown here is derived from an EMBL/GenBank/DDBJ whole genome shotgun (WGS) entry which is preliminary data.</text>
</comment>
<feature type="DNA-binding region" description="H-T-H motif" evidence="2">
    <location>
        <begin position="45"/>
        <end position="64"/>
    </location>
</feature>
<dbReference type="EMBL" id="JQAT01000001">
    <property type="protein sequence ID" value="KRN29558.1"/>
    <property type="molecule type" value="Genomic_DNA"/>
</dbReference>
<reference evidence="6 7" key="1">
    <citation type="journal article" date="2015" name="Genome Announc.">
        <title>Expanding the biotechnology potential of lactobacilli through comparative genomics of 213 strains and associated genera.</title>
        <authorList>
            <person name="Sun Z."/>
            <person name="Harris H.M."/>
            <person name="McCann A."/>
            <person name="Guo C."/>
            <person name="Argimon S."/>
            <person name="Zhang W."/>
            <person name="Yang X."/>
            <person name="Jeffery I.B."/>
            <person name="Cooney J.C."/>
            <person name="Kagawa T.F."/>
            <person name="Liu W."/>
            <person name="Song Y."/>
            <person name="Salvetti E."/>
            <person name="Wrobel A."/>
            <person name="Rasinkangas P."/>
            <person name="Parkhill J."/>
            <person name="Rea M.C."/>
            <person name="O'Sullivan O."/>
            <person name="Ritari J."/>
            <person name="Douillard F.P."/>
            <person name="Paul Ross R."/>
            <person name="Yang R."/>
            <person name="Briner A.E."/>
            <person name="Felis G.E."/>
            <person name="de Vos W.M."/>
            <person name="Barrangou R."/>
            <person name="Klaenhammer T.R."/>
            <person name="Caufield P.W."/>
            <person name="Cui Y."/>
            <person name="Zhang H."/>
            <person name="O'Toole P.W."/>
        </authorList>
    </citation>
    <scope>NUCLEOTIDE SEQUENCE [LARGE SCALE GENOMIC DNA]</scope>
    <source>
        <strain evidence="4 7">ATCC BAA-66</strain>
        <strain evidence="5 6">DSM 13344</strain>
    </source>
</reference>
<dbReference type="InterPro" id="IPR050624">
    <property type="entry name" value="HTH-type_Tx_Regulator"/>
</dbReference>
<dbReference type="Pfam" id="PF00440">
    <property type="entry name" value="TetR_N"/>
    <property type="match status" value="1"/>
</dbReference>
<dbReference type="PROSITE" id="PS50977">
    <property type="entry name" value="HTH_TETR_2"/>
    <property type="match status" value="1"/>
</dbReference>
<gene>
    <name evidence="4" type="ORF">IV38_GL000444</name>
    <name evidence="5" type="ORF">IV40_GL000224</name>
</gene>
<evidence type="ECO:0000313" key="6">
    <source>
        <dbReference type="Proteomes" id="UP000051645"/>
    </source>
</evidence>
<evidence type="ECO:0000256" key="2">
    <source>
        <dbReference type="PROSITE-ProRule" id="PRU00335"/>
    </source>
</evidence>
<dbReference type="Proteomes" id="UP000051645">
    <property type="component" value="Unassembled WGS sequence"/>
</dbReference>
<accession>A0A0R2G0A0</accession>
<keyword evidence="1 2" id="KW-0238">DNA-binding</keyword>
<sequence>MFNMEEKIFGSYRKRLLDQKMPHGKKAVLLAATDLFAKQGYNGTPTTQIAESAGVSQATIFKYFKTKQDLLTTILQPMIEELLPLYRDDFLAELEQYDTLPELIHFLVQDRYRFLTANSEVVMILLNEAFTNETIRTMVYKVFNESLPSFFTLLHQKMMSQVRADLDTTTVIRTIIGQLGFYFIQQQLAPNIPTEPNRDLAIIEGEILRAIQK</sequence>
<proteinExistence type="predicted"/>
<dbReference type="STRING" id="81857.IV38_GL000444"/>
<evidence type="ECO:0000313" key="4">
    <source>
        <dbReference type="EMBL" id="KRN29558.1"/>
    </source>
</evidence>
<evidence type="ECO:0000259" key="3">
    <source>
        <dbReference type="PROSITE" id="PS50977"/>
    </source>
</evidence>
<evidence type="ECO:0000256" key="1">
    <source>
        <dbReference type="ARBA" id="ARBA00023125"/>
    </source>
</evidence>
<name>A0A0R2G0A0_9LACO</name>
<dbReference type="GO" id="GO:0003677">
    <property type="term" value="F:DNA binding"/>
    <property type="evidence" value="ECO:0007669"/>
    <property type="project" value="UniProtKB-UniRule"/>
</dbReference>
<keyword evidence="6" id="KW-1185">Reference proteome</keyword>
<dbReference type="Gene3D" id="1.10.357.10">
    <property type="entry name" value="Tetracycline Repressor, domain 2"/>
    <property type="match status" value="1"/>
</dbReference>
<dbReference type="PRINTS" id="PR00455">
    <property type="entry name" value="HTHTETR"/>
</dbReference>
<feature type="domain" description="HTH tetR-type" evidence="3">
    <location>
        <begin position="22"/>
        <end position="82"/>
    </location>
</feature>
<evidence type="ECO:0000313" key="7">
    <source>
        <dbReference type="Proteomes" id="UP000051751"/>
    </source>
</evidence>